<sequence length="98" mass="10840">MAKPLGGDDFSSADNTSLTTLDYTPTEKSAIIWAVAIGTIVGTFPVNYFYTKYGASSIGEKKLKRKGDSSAVFWQPYIFGYITSLLEQKKVKDEKTLE</sequence>
<protein>
    <submittedName>
        <fullName evidence="2">Uncharacterized protein</fullName>
    </submittedName>
</protein>
<gene>
    <name evidence="2" type="ORF">ANCDUO_09418</name>
</gene>
<organism evidence="2 3">
    <name type="scientific">Ancylostoma duodenale</name>
    <dbReference type="NCBI Taxonomy" id="51022"/>
    <lineage>
        <taxon>Eukaryota</taxon>
        <taxon>Metazoa</taxon>
        <taxon>Ecdysozoa</taxon>
        <taxon>Nematoda</taxon>
        <taxon>Chromadorea</taxon>
        <taxon>Rhabditida</taxon>
        <taxon>Rhabditina</taxon>
        <taxon>Rhabditomorpha</taxon>
        <taxon>Strongyloidea</taxon>
        <taxon>Ancylostomatidae</taxon>
        <taxon>Ancylostomatinae</taxon>
        <taxon>Ancylostoma</taxon>
    </lineage>
</organism>
<keyword evidence="1" id="KW-0472">Membrane</keyword>
<dbReference type="AlphaFoldDB" id="A0A0C2CTW1"/>
<reference evidence="2 3" key="1">
    <citation type="submission" date="2013-12" db="EMBL/GenBank/DDBJ databases">
        <title>Draft genome of the parsitic nematode Ancylostoma duodenale.</title>
        <authorList>
            <person name="Mitreva M."/>
        </authorList>
    </citation>
    <scope>NUCLEOTIDE SEQUENCE [LARGE SCALE GENOMIC DNA]</scope>
    <source>
        <strain evidence="2 3">Zhejiang</strain>
    </source>
</reference>
<evidence type="ECO:0000256" key="1">
    <source>
        <dbReference type="SAM" id="Phobius"/>
    </source>
</evidence>
<feature type="transmembrane region" description="Helical" evidence="1">
    <location>
        <begin position="30"/>
        <end position="50"/>
    </location>
</feature>
<accession>A0A0C2CTW1</accession>
<keyword evidence="3" id="KW-1185">Reference proteome</keyword>
<keyword evidence="1" id="KW-1133">Transmembrane helix</keyword>
<name>A0A0C2CTW1_9BILA</name>
<dbReference type="EMBL" id="KN731059">
    <property type="protein sequence ID" value="KIH60333.1"/>
    <property type="molecule type" value="Genomic_DNA"/>
</dbReference>
<proteinExistence type="predicted"/>
<evidence type="ECO:0000313" key="3">
    <source>
        <dbReference type="Proteomes" id="UP000054047"/>
    </source>
</evidence>
<evidence type="ECO:0000313" key="2">
    <source>
        <dbReference type="EMBL" id="KIH60333.1"/>
    </source>
</evidence>
<keyword evidence="1" id="KW-0812">Transmembrane</keyword>
<dbReference type="OrthoDB" id="2985014at2759"/>
<dbReference type="Proteomes" id="UP000054047">
    <property type="component" value="Unassembled WGS sequence"/>
</dbReference>